<dbReference type="PATRIC" id="fig|507754.4.peg.334"/>
<dbReference type="AlphaFoldDB" id="A0A0P9ETI1"/>
<dbReference type="Gene3D" id="3.90.1140.10">
    <property type="entry name" value="Cyclic phosphodiesterase"/>
    <property type="match status" value="1"/>
</dbReference>
<comment type="caution">
    <text evidence="1">The sequence shown here is derived from an EMBL/GenBank/DDBJ whole genome shotgun (WGS) entry which is preliminary data.</text>
</comment>
<protein>
    <recommendedName>
        <fullName evidence="3">2'-5' RNA ligase</fullName>
    </recommendedName>
</protein>
<evidence type="ECO:0000313" key="2">
    <source>
        <dbReference type="Proteomes" id="UP000050515"/>
    </source>
</evidence>
<name>A0A0P9ETI1_9ARCH</name>
<evidence type="ECO:0000313" key="1">
    <source>
        <dbReference type="EMBL" id="KPV47374.1"/>
    </source>
</evidence>
<sequence length="180" mass="21777">MYYTLIVKPGLKTRRRVTSLKKRISNEYGYIGTLSNKGVHITLAYLKDYRHLDMDKVYNVCKNIKAFNIGFDGLDYFQREKNGRIFYIVYLKVIYPYEFRRLHDLINNALKDNVINSSEFVPHLSIARKNIHDDELNKILEKYKNFKLDYEEKIDHILIGRRSSMEKRWNFKRVYFNDKF</sequence>
<organism evidence="1 2">
    <name type="scientific">Acidiplasma aeolicum</name>
    <dbReference type="NCBI Taxonomy" id="507754"/>
    <lineage>
        <taxon>Archaea</taxon>
        <taxon>Methanobacteriati</taxon>
        <taxon>Thermoplasmatota</taxon>
        <taxon>Thermoplasmata</taxon>
        <taxon>Thermoplasmatales</taxon>
        <taxon>Ferroplasmaceae</taxon>
        <taxon>Acidiplasma</taxon>
    </lineage>
</organism>
<dbReference type="EMBL" id="LJCQ01000082">
    <property type="protein sequence ID" value="KPV47374.1"/>
    <property type="molecule type" value="Genomic_DNA"/>
</dbReference>
<accession>A0A0P9ETI1</accession>
<evidence type="ECO:0008006" key="3">
    <source>
        <dbReference type="Google" id="ProtNLM"/>
    </source>
</evidence>
<gene>
    <name evidence="1" type="ORF">SE19_01335</name>
</gene>
<reference evidence="1 2" key="1">
    <citation type="submission" date="2015-09" db="EMBL/GenBank/DDBJ databases">
        <title>Draft genome sequence of Acidiplasma aeolicum DSM 18409.</title>
        <authorList>
            <person name="Hemp J."/>
        </authorList>
    </citation>
    <scope>NUCLEOTIDE SEQUENCE [LARGE SCALE GENOMIC DNA]</scope>
    <source>
        <strain evidence="1 2">V</strain>
    </source>
</reference>
<dbReference type="Proteomes" id="UP000050515">
    <property type="component" value="Unassembled WGS sequence"/>
</dbReference>
<dbReference type="RefSeq" id="WP_054963885.1">
    <property type="nucleotide sequence ID" value="NZ_LJCQ01000082.1"/>
</dbReference>
<dbReference type="Pfam" id="PF13563">
    <property type="entry name" value="2_5_RNA_ligase2"/>
    <property type="match status" value="1"/>
</dbReference>
<dbReference type="InterPro" id="IPR009097">
    <property type="entry name" value="Cyclic_Pdiesterase"/>
</dbReference>
<dbReference type="SUPFAM" id="SSF55144">
    <property type="entry name" value="LigT-like"/>
    <property type="match status" value="1"/>
</dbReference>
<proteinExistence type="predicted"/>